<dbReference type="InterPro" id="IPR024936">
    <property type="entry name" value="Cyclophilin-type_PPIase"/>
</dbReference>
<dbReference type="InterPro" id="IPR029000">
    <property type="entry name" value="Cyclophilin-like_dom_sf"/>
</dbReference>
<proteinExistence type="inferred from homology"/>
<accession>A0ABT7QKK7</accession>
<keyword evidence="4 5" id="KW-0413">Isomerase</keyword>
<name>A0ABT7QKK7_9GAMM</name>
<evidence type="ECO:0000313" key="7">
    <source>
        <dbReference type="EMBL" id="MDM5146955.1"/>
    </source>
</evidence>
<keyword evidence="8" id="KW-1185">Reference proteome</keyword>
<reference evidence="7" key="2">
    <citation type="journal article" date="2023" name="Microbiome">
        <title>Synthase-selected sorting approach identifies a beta-lactone synthase in a nudibranch symbiotic bacterium.</title>
        <authorList>
            <person name="Dzunkova M."/>
            <person name="La Clair J.J."/>
            <person name="Tyml T."/>
            <person name="Doud D."/>
            <person name="Schulz F."/>
            <person name="Piquer-Esteban S."/>
            <person name="Porcel Sanchis D."/>
            <person name="Osborn A."/>
            <person name="Robinson D."/>
            <person name="Louie K.B."/>
            <person name="Bowen B.P."/>
            <person name="Bowers R.M."/>
            <person name="Lee J."/>
            <person name="Arnau V."/>
            <person name="Diaz-Villanueva W."/>
            <person name="Stepanauskas R."/>
            <person name="Gosliner T."/>
            <person name="Date S.V."/>
            <person name="Northen T.R."/>
            <person name="Cheng J.F."/>
            <person name="Burkart M.D."/>
            <person name="Woyke T."/>
        </authorList>
    </citation>
    <scope>NUCLEOTIDE SEQUENCE</scope>
    <source>
        <strain evidence="7">Df01</strain>
    </source>
</reference>
<evidence type="ECO:0000259" key="6">
    <source>
        <dbReference type="PROSITE" id="PS50072"/>
    </source>
</evidence>
<dbReference type="PIRSF" id="PIRSF001467">
    <property type="entry name" value="Peptidylpro_ismrse"/>
    <property type="match status" value="1"/>
</dbReference>
<evidence type="ECO:0000256" key="3">
    <source>
        <dbReference type="ARBA" id="ARBA00023110"/>
    </source>
</evidence>
<dbReference type="PROSITE" id="PS50072">
    <property type="entry name" value="CSA_PPIASE_2"/>
    <property type="match status" value="1"/>
</dbReference>
<dbReference type="SUPFAM" id="SSF50891">
    <property type="entry name" value="Cyclophilin-like"/>
    <property type="match status" value="1"/>
</dbReference>
<comment type="caution">
    <text evidence="7">The sequence shown here is derived from an EMBL/GenBank/DDBJ whole genome shotgun (WGS) entry which is preliminary data.</text>
</comment>
<comment type="function">
    <text evidence="1 5">PPIases accelerate the folding of proteins. It catalyzes the cis-trans isomerization of proline imidic peptide bonds in oligopeptides.</text>
</comment>
<feature type="domain" description="PPIase cyclophilin-type" evidence="6">
    <location>
        <begin position="10"/>
        <end position="166"/>
    </location>
</feature>
<dbReference type="Gene3D" id="2.40.100.10">
    <property type="entry name" value="Cyclophilin-like"/>
    <property type="match status" value="1"/>
</dbReference>
<dbReference type="PRINTS" id="PR00153">
    <property type="entry name" value="CSAPPISMRASE"/>
</dbReference>
<comment type="catalytic activity">
    <reaction evidence="5">
        <text>[protein]-peptidylproline (omega=180) = [protein]-peptidylproline (omega=0)</text>
        <dbReference type="Rhea" id="RHEA:16237"/>
        <dbReference type="Rhea" id="RHEA-COMP:10747"/>
        <dbReference type="Rhea" id="RHEA-COMP:10748"/>
        <dbReference type="ChEBI" id="CHEBI:83833"/>
        <dbReference type="ChEBI" id="CHEBI:83834"/>
        <dbReference type="EC" id="5.2.1.8"/>
    </reaction>
</comment>
<evidence type="ECO:0000256" key="4">
    <source>
        <dbReference type="ARBA" id="ARBA00023235"/>
    </source>
</evidence>
<organism evidence="7 8">
    <name type="scientific">Candidatus Doriopsillibacter californiensis</name>
    <dbReference type="NCBI Taxonomy" id="2970740"/>
    <lineage>
        <taxon>Bacteria</taxon>
        <taxon>Pseudomonadati</taxon>
        <taxon>Pseudomonadota</taxon>
        <taxon>Gammaproteobacteria</taxon>
        <taxon>Candidatus Tethybacterales</taxon>
        <taxon>Candidatus Persebacteraceae</taxon>
        <taxon>Candidatus Doriopsillibacter</taxon>
    </lineage>
</organism>
<dbReference type="InterPro" id="IPR044665">
    <property type="entry name" value="E_coli_cyclophilin_A-like"/>
</dbReference>
<sequence length="172" mass="18794">MSNPLVRILTNYGVIVAELYPEQAPATVANFLRYAKSGFYTNTLFHRAIPNFMIQGGGLERGMYLKATEEPILNEAANGLKNKKFTLSMARLPAPHSASSQFFINVCDNDFLDYTAPTDEGFGYCVFGKVINGTDVSITISEAATGERSGHSDVPEQDVVIESVDLVEEDST</sequence>
<evidence type="ECO:0000313" key="8">
    <source>
        <dbReference type="Proteomes" id="UP001168167"/>
    </source>
</evidence>
<dbReference type="Pfam" id="PF00160">
    <property type="entry name" value="Pro_isomerase"/>
    <property type="match status" value="1"/>
</dbReference>
<evidence type="ECO:0000256" key="1">
    <source>
        <dbReference type="ARBA" id="ARBA00002388"/>
    </source>
</evidence>
<evidence type="ECO:0000256" key="2">
    <source>
        <dbReference type="ARBA" id="ARBA00007365"/>
    </source>
</evidence>
<dbReference type="InterPro" id="IPR002130">
    <property type="entry name" value="Cyclophilin-type_PPIase_dom"/>
</dbReference>
<dbReference type="EC" id="5.2.1.8" evidence="5"/>
<gene>
    <name evidence="7" type="ORF">NQX30_00945</name>
</gene>
<evidence type="ECO:0000256" key="5">
    <source>
        <dbReference type="RuleBase" id="RU363019"/>
    </source>
</evidence>
<comment type="similarity">
    <text evidence="2 5">Belongs to the cyclophilin-type PPIase family.</text>
</comment>
<dbReference type="GO" id="GO:0003755">
    <property type="term" value="F:peptidyl-prolyl cis-trans isomerase activity"/>
    <property type="evidence" value="ECO:0007669"/>
    <property type="project" value="UniProtKB-EC"/>
</dbReference>
<dbReference type="EMBL" id="JANQAO010000001">
    <property type="protein sequence ID" value="MDM5146955.1"/>
    <property type="molecule type" value="Genomic_DNA"/>
</dbReference>
<dbReference type="PANTHER" id="PTHR43246">
    <property type="entry name" value="PEPTIDYL-PROLYL CIS-TRANS ISOMERASE CYP38, CHLOROPLASTIC"/>
    <property type="match status" value="1"/>
</dbReference>
<protein>
    <recommendedName>
        <fullName evidence="5">Peptidyl-prolyl cis-trans isomerase</fullName>
        <shortName evidence="5">PPIase</shortName>
        <ecNumber evidence="5">5.2.1.8</ecNumber>
    </recommendedName>
</protein>
<dbReference type="Proteomes" id="UP001168167">
    <property type="component" value="Unassembled WGS sequence"/>
</dbReference>
<reference evidence="7" key="1">
    <citation type="submission" date="2022-08" db="EMBL/GenBank/DDBJ databases">
        <authorList>
            <person name="Dzunkova M."/>
            <person name="La Clair J."/>
            <person name="Tyml T."/>
            <person name="Doud D."/>
            <person name="Schulz F."/>
            <person name="Piquer S."/>
            <person name="Porcel Sanchis D."/>
            <person name="Osborn A."/>
            <person name="Robinson D."/>
            <person name="Louie K.B."/>
            <person name="Bowen B.P."/>
            <person name="Bowers R."/>
            <person name="Lee J."/>
            <person name="Arnau Llombart V."/>
            <person name="Diaz Villanueva W."/>
            <person name="Gosliner T."/>
            <person name="Northen T."/>
            <person name="Cheng J.-F."/>
            <person name="Burkart M.D."/>
            <person name="Woyke T."/>
        </authorList>
    </citation>
    <scope>NUCLEOTIDE SEQUENCE</scope>
    <source>
        <strain evidence="7">Df01</strain>
    </source>
</reference>
<keyword evidence="3 5" id="KW-0697">Rotamase</keyword>